<sequence>MAPPRGDRQAAARRGRRILSKPKRAVLGGGSGFLGRALASALEADGYEVRVIGRSGPDATWDDPASVLRVVDGADLVIGLAGRIVDCRYDDVNRDEILRSRIDTTRMLGEAIARSEHPPAVWLNSSSATVYRYALDRAQTEADTDFDTGFSPDVALAWEEELFRLELPKTRRVAMRITIVLGDGPATTMLFRLARLGLGGPQIDGWWFPHNRYRGIGPHPTERRRPLWVRSKGRQKFSWIHIDDLVGAIRFLRDTPTIAGPVNLSAPTQSDNRSLMATLRRIVRMPLGIPAWRFMLEPAMWVLRTEPELVLKSRWVAPQVLLDAGYRFTHPELEPALRDIHRRISGRGA</sequence>
<reference evidence="3" key="1">
    <citation type="submission" date="2021-04" db="EMBL/GenBank/DDBJ databases">
        <title>Microbacterium tenobrionis sp. nov. and Microbacterium allomyrinae sp. nov., isolated from larvae of Tenobrio molitor and Allomyrina dichotoma, respectively.</title>
        <authorList>
            <person name="Lee S.D."/>
        </authorList>
    </citation>
    <scope>NUCLEOTIDE SEQUENCE</scope>
    <source>
        <strain evidence="3">YMB-B2</strain>
    </source>
</reference>
<feature type="domain" description="NAD-dependent epimerase/dehydratase" evidence="1">
    <location>
        <begin position="28"/>
        <end position="136"/>
    </location>
</feature>
<name>A0A9X1S0R8_9MICO</name>
<keyword evidence="4" id="KW-1185">Reference proteome</keyword>
<feature type="domain" description="DUF1731" evidence="2">
    <location>
        <begin position="305"/>
        <end position="340"/>
    </location>
</feature>
<accession>A0A9X1S0R8</accession>
<organism evidence="3 4">
    <name type="scientific">Microbacterium tenebrionis</name>
    <dbReference type="NCBI Taxonomy" id="2830665"/>
    <lineage>
        <taxon>Bacteria</taxon>
        <taxon>Bacillati</taxon>
        <taxon>Actinomycetota</taxon>
        <taxon>Actinomycetes</taxon>
        <taxon>Micrococcales</taxon>
        <taxon>Microbacteriaceae</taxon>
        <taxon>Microbacterium</taxon>
    </lineage>
</organism>
<dbReference type="PANTHER" id="PTHR11092">
    <property type="entry name" value="SUGAR NUCLEOTIDE EPIMERASE RELATED"/>
    <property type="match status" value="1"/>
</dbReference>
<dbReference type="InterPro" id="IPR001509">
    <property type="entry name" value="Epimerase_deHydtase"/>
</dbReference>
<dbReference type="Proteomes" id="UP001139289">
    <property type="component" value="Unassembled WGS sequence"/>
</dbReference>
<evidence type="ECO:0000313" key="3">
    <source>
        <dbReference type="EMBL" id="MCC2030074.1"/>
    </source>
</evidence>
<dbReference type="EMBL" id="JAGTTM010000004">
    <property type="protein sequence ID" value="MCC2030074.1"/>
    <property type="molecule type" value="Genomic_DNA"/>
</dbReference>
<proteinExistence type="predicted"/>
<evidence type="ECO:0000259" key="1">
    <source>
        <dbReference type="Pfam" id="PF01370"/>
    </source>
</evidence>
<dbReference type="PANTHER" id="PTHR11092:SF0">
    <property type="entry name" value="EPIMERASE FAMILY PROTEIN SDR39U1"/>
    <property type="match status" value="1"/>
</dbReference>
<dbReference type="AlphaFoldDB" id="A0A9X1S0R8"/>
<dbReference type="Pfam" id="PF01370">
    <property type="entry name" value="Epimerase"/>
    <property type="match status" value="1"/>
</dbReference>
<comment type="caution">
    <text evidence="3">The sequence shown here is derived from an EMBL/GenBank/DDBJ whole genome shotgun (WGS) entry which is preliminary data.</text>
</comment>
<dbReference type="InterPro" id="IPR036291">
    <property type="entry name" value="NAD(P)-bd_dom_sf"/>
</dbReference>
<protein>
    <submittedName>
        <fullName evidence="3">DUF1731 domain-containing protein</fullName>
    </submittedName>
</protein>
<dbReference type="Gene3D" id="3.40.50.720">
    <property type="entry name" value="NAD(P)-binding Rossmann-like Domain"/>
    <property type="match status" value="1"/>
</dbReference>
<dbReference type="RefSeq" id="WP_227531024.1">
    <property type="nucleotide sequence ID" value="NZ_JAGTTM010000004.1"/>
</dbReference>
<evidence type="ECO:0000313" key="4">
    <source>
        <dbReference type="Proteomes" id="UP001139289"/>
    </source>
</evidence>
<dbReference type="InterPro" id="IPR013549">
    <property type="entry name" value="DUF1731"/>
</dbReference>
<evidence type="ECO:0000259" key="2">
    <source>
        <dbReference type="Pfam" id="PF08338"/>
    </source>
</evidence>
<dbReference type="SUPFAM" id="SSF51735">
    <property type="entry name" value="NAD(P)-binding Rossmann-fold domains"/>
    <property type="match status" value="1"/>
</dbReference>
<gene>
    <name evidence="3" type="ORF">KEC56_11210</name>
</gene>
<dbReference type="Pfam" id="PF08338">
    <property type="entry name" value="DUF1731"/>
    <property type="match status" value="1"/>
</dbReference>